<protein>
    <submittedName>
        <fullName evidence="9">Zinc transport system permease protein</fullName>
    </submittedName>
</protein>
<dbReference type="InterPro" id="IPR001626">
    <property type="entry name" value="ABC_TroCD"/>
</dbReference>
<dbReference type="EMBL" id="RKHQ01000002">
    <property type="protein sequence ID" value="ROR93247.1"/>
    <property type="molecule type" value="Genomic_DNA"/>
</dbReference>
<dbReference type="InterPro" id="IPR037294">
    <property type="entry name" value="ABC_BtuC-like"/>
</dbReference>
<dbReference type="Gene3D" id="1.10.3470.10">
    <property type="entry name" value="ABC transporter involved in vitamin B12 uptake, BtuC"/>
    <property type="match status" value="1"/>
</dbReference>
<feature type="transmembrane region" description="Helical" evidence="8">
    <location>
        <begin position="229"/>
        <end position="250"/>
    </location>
</feature>
<feature type="transmembrane region" description="Helical" evidence="8">
    <location>
        <begin position="14"/>
        <end position="33"/>
    </location>
</feature>
<evidence type="ECO:0000256" key="8">
    <source>
        <dbReference type="SAM" id="Phobius"/>
    </source>
</evidence>
<dbReference type="PANTHER" id="PTHR30477">
    <property type="entry name" value="ABC-TRANSPORTER METAL-BINDING PROTEIN"/>
    <property type="match status" value="1"/>
</dbReference>
<feature type="transmembrane region" description="Helical" evidence="8">
    <location>
        <begin position="101"/>
        <end position="122"/>
    </location>
</feature>
<keyword evidence="5 8" id="KW-0472">Membrane</keyword>
<sequence length="314" mass="31853">MIVEILTSQLMQRALVAAVLVGAAAPVVGTFLVQRRLALLGDGIGHIALTGVAAGWLVGAVVGLTPRDVLALPGAMVAAVLGAVAIEWVRAKGRITGDVALAILFYGGIAGGVLLIQIAGGTSSNLMSYLFGSIATVSTGDLVWTAGLALLVLAVGIGLRGPLFAVSNDEDFARASGLPVQLLTSLLAALAAVTVTVAMRVVGLLLVSALMIVPVATAQAFARSFSRTMAWASGIGVVVSIAGLCLTYAYDLPPGALIVVLAIALYAIASAVAHHRRARLTAPGDDGAPPSEVDDVHLRDHDDADGEQGEACRT</sequence>
<keyword evidence="3 6" id="KW-0812">Transmembrane</keyword>
<feature type="transmembrane region" description="Helical" evidence="8">
    <location>
        <begin position="70"/>
        <end position="89"/>
    </location>
</feature>
<dbReference type="GO" id="GO:0043190">
    <property type="term" value="C:ATP-binding cassette (ABC) transporter complex"/>
    <property type="evidence" value="ECO:0007669"/>
    <property type="project" value="InterPro"/>
</dbReference>
<feature type="transmembrane region" description="Helical" evidence="8">
    <location>
        <begin position="204"/>
        <end position="222"/>
    </location>
</feature>
<dbReference type="Proteomes" id="UP000275356">
    <property type="component" value="Unassembled WGS sequence"/>
</dbReference>
<dbReference type="GO" id="GO:0010043">
    <property type="term" value="P:response to zinc ion"/>
    <property type="evidence" value="ECO:0007669"/>
    <property type="project" value="TreeGrafter"/>
</dbReference>
<evidence type="ECO:0000256" key="3">
    <source>
        <dbReference type="ARBA" id="ARBA00022692"/>
    </source>
</evidence>
<name>A0A3N2D0E2_9MICO</name>
<feature type="region of interest" description="Disordered" evidence="7">
    <location>
        <begin position="281"/>
        <end position="314"/>
    </location>
</feature>
<evidence type="ECO:0000313" key="9">
    <source>
        <dbReference type="EMBL" id="ROR93247.1"/>
    </source>
</evidence>
<accession>A0A3N2D0E2</accession>
<keyword evidence="4 8" id="KW-1133">Transmembrane helix</keyword>
<evidence type="ECO:0000256" key="4">
    <source>
        <dbReference type="ARBA" id="ARBA00022989"/>
    </source>
</evidence>
<feature type="transmembrane region" description="Helical" evidence="8">
    <location>
        <begin position="45"/>
        <end position="64"/>
    </location>
</feature>
<dbReference type="PANTHER" id="PTHR30477:SF0">
    <property type="entry name" value="METAL TRANSPORT SYSTEM MEMBRANE PROTEIN TM_0125-RELATED"/>
    <property type="match status" value="1"/>
</dbReference>
<dbReference type="Pfam" id="PF00950">
    <property type="entry name" value="ABC-3"/>
    <property type="match status" value="1"/>
</dbReference>
<dbReference type="AlphaFoldDB" id="A0A3N2D0E2"/>
<gene>
    <name evidence="9" type="ORF">EDD28_2655</name>
</gene>
<comment type="subcellular location">
    <subcellularLocation>
        <location evidence="6">Cell membrane</location>
        <topology evidence="6">Multi-pass membrane protein</topology>
    </subcellularLocation>
    <subcellularLocation>
        <location evidence="1">Membrane</location>
        <topology evidence="1">Multi-pass membrane protein</topology>
    </subcellularLocation>
</comment>
<reference evidence="9 10" key="1">
    <citation type="submission" date="2018-11" db="EMBL/GenBank/DDBJ databases">
        <title>Sequencing the genomes of 1000 actinobacteria strains.</title>
        <authorList>
            <person name="Klenk H.-P."/>
        </authorList>
    </citation>
    <scope>NUCLEOTIDE SEQUENCE [LARGE SCALE GENOMIC DNA]</scope>
    <source>
        <strain evidence="9 10">DSM 13521</strain>
    </source>
</reference>
<dbReference type="SUPFAM" id="SSF81345">
    <property type="entry name" value="ABC transporter involved in vitamin B12 uptake, BtuC"/>
    <property type="match status" value="1"/>
</dbReference>
<comment type="caution">
    <text evidence="9">The sequence shown here is derived from an EMBL/GenBank/DDBJ whole genome shotgun (WGS) entry which is preliminary data.</text>
</comment>
<feature type="transmembrane region" description="Helical" evidence="8">
    <location>
        <begin position="256"/>
        <end position="273"/>
    </location>
</feature>
<evidence type="ECO:0000256" key="5">
    <source>
        <dbReference type="ARBA" id="ARBA00023136"/>
    </source>
</evidence>
<dbReference type="GO" id="GO:0055085">
    <property type="term" value="P:transmembrane transport"/>
    <property type="evidence" value="ECO:0007669"/>
    <property type="project" value="InterPro"/>
</dbReference>
<feature type="transmembrane region" description="Helical" evidence="8">
    <location>
        <begin position="178"/>
        <end position="198"/>
    </location>
</feature>
<proteinExistence type="inferred from homology"/>
<evidence type="ECO:0000313" key="10">
    <source>
        <dbReference type="Proteomes" id="UP000275356"/>
    </source>
</evidence>
<comment type="similarity">
    <text evidence="2 6">Belongs to the ABC-3 integral membrane protein family.</text>
</comment>
<keyword evidence="6" id="KW-0813">Transport</keyword>
<evidence type="ECO:0000256" key="6">
    <source>
        <dbReference type="RuleBase" id="RU003943"/>
    </source>
</evidence>
<evidence type="ECO:0000256" key="2">
    <source>
        <dbReference type="ARBA" id="ARBA00008034"/>
    </source>
</evidence>
<organism evidence="9 10">
    <name type="scientific">Salana multivorans</name>
    <dbReference type="NCBI Taxonomy" id="120377"/>
    <lineage>
        <taxon>Bacteria</taxon>
        <taxon>Bacillati</taxon>
        <taxon>Actinomycetota</taxon>
        <taxon>Actinomycetes</taxon>
        <taxon>Micrococcales</taxon>
        <taxon>Beutenbergiaceae</taxon>
        <taxon>Salana</taxon>
    </lineage>
</organism>
<feature type="transmembrane region" description="Helical" evidence="8">
    <location>
        <begin position="142"/>
        <end position="166"/>
    </location>
</feature>
<keyword evidence="10" id="KW-1185">Reference proteome</keyword>
<evidence type="ECO:0000256" key="7">
    <source>
        <dbReference type="SAM" id="MobiDB-lite"/>
    </source>
</evidence>
<evidence type="ECO:0000256" key="1">
    <source>
        <dbReference type="ARBA" id="ARBA00004141"/>
    </source>
</evidence>